<dbReference type="HOGENOM" id="CLU_2301989_0_0_4"/>
<sequence length="100" mass="11134">MSRSMLVSSQSCKNHLPVSVGSALFYSTHFYSLESAGKMLAHDTAASIITDFYHRLQKKFGCLIDMELTVTSHQLSPVTTRLCPLRNAFVSKSPYKPLAH</sequence>
<gene>
    <name evidence="1" type="ordered locus">HEAR0077</name>
</gene>
<evidence type="ECO:0000313" key="1">
    <source>
        <dbReference type="EMBL" id="CAL60313.1"/>
    </source>
</evidence>
<dbReference type="STRING" id="204773.HEAR0077"/>
<protein>
    <submittedName>
        <fullName evidence="1">Uncharacterized protein</fullName>
    </submittedName>
</protein>
<name>A4G1C6_HERAR</name>
<proteinExistence type="predicted"/>
<keyword evidence="2" id="KW-1185">Reference proteome</keyword>
<dbReference type="AlphaFoldDB" id="A4G1C6"/>
<accession>A4G1C6</accession>
<dbReference type="EMBL" id="CU207211">
    <property type="protein sequence ID" value="CAL60313.1"/>
    <property type="molecule type" value="Genomic_DNA"/>
</dbReference>
<organism evidence="1 2">
    <name type="scientific">Herminiimonas arsenicoxydans</name>
    <dbReference type="NCBI Taxonomy" id="204773"/>
    <lineage>
        <taxon>Bacteria</taxon>
        <taxon>Pseudomonadati</taxon>
        <taxon>Pseudomonadota</taxon>
        <taxon>Betaproteobacteria</taxon>
        <taxon>Burkholderiales</taxon>
        <taxon>Oxalobacteraceae</taxon>
        <taxon>Herminiimonas</taxon>
    </lineage>
</organism>
<evidence type="ECO:0000313" key="2">
    <source>
        <dbReference type="Proteomes" id="UP000006697"/>
    </source>
</evidence>
<dbReference type="Proteomes" id="UP000006697">
    <property type="component" value="Chromosome"/>
</dbReference>
<dbReference type="KEGG" id="har:HEAR0077"/>
<reference evidence="1 2" key="1">
    <citation type="journal article" date="2007" name="PLoS Genet.">
        <title>A tale of two oxidation states: bacterial colonization of arsenic-rich environments.</title>
        <authorList>
            <person name="Muller D."/>
            <person name="Medigue C."/>
            <person name="Koechler S."/>
            <person name="Barbe V."/>
            <person name="Barakat M."/>
            <person name="Talla E."/>
            <person name="Bonnefoy V."/>
            <person name="Krin E."/>
            <person name="Arsene-Ploetze F."/>
            <person name="Carapito C."/>
            <person name="Chandler M."/>
            <person name="Cournoyer B."/>
            <person name="Cruveiller S."/>
            <person name="Dossat C."/>
            <person name="Duval S."/>
            <person name="Heymann M."/>
            <person name="Leize E."/>
            <person name="Lieutaud A."/>
            <person name="Lievremont D."/>
            <person name="Makita Y."/>
            <person name="Mangenot S."/>
            <person name="Nitschke W."/>
            <person name="Ortet P."/>
            <person name="Perdrial N."/>
            <person name="Schoepp B."/>
            <person name="Siguier N."/>
            <person name="Simeonova D.D."/>
            <person name="Rouy Z."/>
            <person name="Segurens B."/>
            <person name="Turlin E."/>
            <person name="Vallenet D."/>
            <person name="Van Dorsselaer A."/>
            <person name="Weiss S."/>
            <person name="Weissenbach J."/>
            <person name="Lett M.C."/>
            <person name="Danchin A."/>
            <person name="Bertin P.N."/>
        </authorList>
    </citation>
    <scope>NUCLEOTIDE SEQUENCE [LARGE SCALE GENOMIC DNA]</scope>
    <source>
        <strain evidence="2">ULPAs1</strain>
    </source>
</reference>